<gene>
    <name evidence="1" type="ORF">SV7mr_10040</name>
</gene>
<dbReference type="Proteomes" id="UP000315003">
    <property type="component" value="Chromosome"/>
</dbReference>
<sequence length="231" mass="26043">MLDAANMQRLVDMQHRSYRLLKWVSQAVTSQFIRFDTAHQYTTLPEATEPWMVEHYSNLPVNARPDRQDLKAFSHFFSTYLSNSFDLVAKPGKQRYSPGAHCFCPMCSWFVEAPHLKTKKVDSRAKRRAQTMRVNVMAGLAVERHRSVPDSVLEGLLKQRSTFVDASLAAYGVDLMERELGIVNGPAVLALWRGFAWNELGSPNPRFQLSAAAIMDAQSRLLESVVNGAPS</sequence>
<proteinExistence type="predicted"/>
<dbReference type="OrthoDB" id="280651at2"/>
<protein>
    <submittedName>
        <fullName evidence="1">Uncharacterized protein</fullName>
    </submittedName>
</protein>
<organism evidence="1 2">
    <name type="scientific">Stieleria bergensis</name>
    <dbReference type="NCBI Taxonomy" id="2528025"/>
    <lineage>
        <taxon>Bacteria</taxon>
        <taxon>Pseudomonadati</taxon>
        <taxon>Planctomycetota</taxon>
        <taxon>Planctomycetia</taxon>
        <taxon>Pirellulales</taxon>
        <taxon>Pirellulaceae</taxon>
        <taxon>Stieleria</taxon>
    </lineage>
</organism>
<name>A0A517SQX5_9BACT</name>
<dbReference type="RefSeq" id="WP_145269719.1">
    <property type="nucleotide sequence ID" value="NZ_CP036272.1"/>
</dbReference>
<keyword evidence="2" id="KW-1185">Reference proteome</keyword>
<evidence type="ECO:0000313" key="2">
    <source>
        <dbReference type="Proteomes" id="UP000315003"/>
    </source>
</evidence>
<accession>A0A517SQX5</accession>
<evidence type="ECO:0000313" key="1">
    <source>
        <dbReference type="EMBL" id="QDT58511.1"/>
    </source>
</evidence>
<dbReference type="EMBL" id="CP036272">
    <property type="protein sequence ID" value="QDT58511.1"/>
    <property type="molecule type" value="Genomic_DNA"/>
</dbReference>
<dbReference type="AlphaFoldDB" id="A0A517SQX5"/>
<reference evidence="1 2" key="1">
    <citation type="submission" date="2019-02" db="EMBL/GenBank/DDBJ databases">
        <title>Deep-cultivation of Planctomycetes and their phenomic and genomic characterization uncovers novel biology.</title>
        <authorList>
            <person name="Wiegand S."/>
            <person name="Jogler M."/>
            <person name="Boedeker C."/>
            <person name="Pinto D."/>
            <person name="Vollmers J."/>
            <person name="Rivas-Marin E."/>
            <person name="Kohn T."/>
            <person name="Peeters S.H."/>
            <person name="Heuer A."/>
            <person name="Rast P."/>
            <person name="Oberbeckmann S."/>
            <person name="Bunk B."/>
            <person name="Jeske O."/>
            <person name="Meyerdierks A."/>
            <person name="Storesund J.E."/>
            <person name="Kallscheuer N."/>
            <person name="Luecker S."/>
            <person name="Lage O.M."/>
            <person name="Pohl T."/>
            <person name="Merkel B.J."/>
            <person name="Hornburger P."/>
            <person name="Mueller R.-W."/>
            <person name="Bruemmer F."/>
            <person name="Labrenz M."/>
            <person name="Spormann A.M."/>
            <person name="Op den Camp H."/>
            <person name="Overmann J."/>
            <person name="Amann R."/>
            <person name="Jetten M.S.M."/>
            <person name="Mascher T."/>
            <person name="Medema M.H."/>
            <person name="Devos D.P."/>
            <person name="Kaster A.-K."/>
            <person name="Ovreas L."/>
            <person name="Rohde M."/>
            <person name="Galperin M.Y."/>
            <person name="Jogler C."/>
        </authorList>
    </citation>
    <scope>NUCLEOTIDE SEQUENCE [LARGE SCALE GENOMIC DNA]</scope>
    <source>
        <strain evidence="1 2">SV_7m_r</strain>
    </source>
</reference>